<keyword evidence="3" id="KW-1185">Reference proteome</keyword>
<evidence type="ECO:0000313" key="2">
    <source>
        <dbReference type="EMBL" id="MFC4990067.1"/>
    </source>
</evidence>
<protein>
    <submittedName>
        <fullName evidence="2">Metal-dependent hydrolase</fullName>
    </submittedName>
</protein>
<gene>
    <name evidence="2" type="ORF">ACFPFO_20430</name>
</gene>
<feature type="transmembrane region" description="Helical" evidence="1">
    <location>
        <begin position="58"/>
        <end position="80"/>
    </location>
</feature>
<dbReference type="AlphaFoldDB" id="A0ABD5QLZ0"/>
<dbReference type="Pfam" id="PF04307">
    <property type="entry name" value="YdjM"/>
    <property type="match status" value="1"/>
</dbReference>
<sequence length="192" mass="21275">MVDVSGHFAMALLFATPAWLLWGRRGALGFTAFALVTAMLPDLDLVLRQVLPITHHGVTHTIVFVGAVSVLSGAVASRWLTVRFNENRWIRSTTITRDTTFAFATLGMLVGGFSHLFADILSAPDIAAPLTPFWPIYNQPVIVDVIYYDSPVWNFGLLAVAVALHVALARYESYPIETRFRIGDSTSDDRFY</sequence>
<dbReference type="RefSeq" id="WP_114577118.1">
    <property type="nucleotide sequence ID" value="NZ_JAIVEF010000041.1"/>
</dbReference>
<dbReference type="Proteomes" id="UP001595925">
    <property type="component" value="Unassembled WGS sequence"/>
</dbReference>
<keyword evidence="1" id="KW-0472">Membrane</keyword>
<comment type="caution">
    <text evidence="2">The sequence shown here is derived from an EMBL/GenBank/DDBJ whole genome shotgun (WGS) entry which is preliminary data.</text>
</comment>
<reference evidence="2 3" key="1">
    <citation type="journal article" date="2019" name="Int. J. Syst. Evol. Microbiol.">
        <title>The Global Catalogue of Microorganisms (GCM) 10K type strain sequencing project: providing services to taxonomists for standard genome sequencing and annotation.</title>
        <authorList>
            <consortium name="The Broad Institute Genomics Platform"/>
            <consortium name="The Broad Institute Genome Sequencing Center for Infectious Disease"/>
            <person name="Wu L."/>
            <person name="Ma J."/>
        </authorList>
    </citation>
    <scope>NUCLEOTIDE SEQUENCE [LARGE SCALE GENOMIC DNA]</scope>
    <source>
        <strain evidence="2 3">CGMCC 1.15824</strain>
    </source>
</reference>
<keyword evidence="1" id="KW-1133">Transmembrane helix</keyword>
<feature type="transmembrane region" description="Helical" evidence="1">
    <location>
        <begin position="152"/>
        <end position="171"/>
    </location>
</feature>
<accession>A0ABD5QLZ0</accession>
<organism evidence="2 3">
    <name type="scientific">Saliphagus infecundisoli</name>
    <dbReference type="NCBI Taxonomy" id="1849069"/>
    <lineage>
        <taxon>Archaea</taxon>
        <taxon>Methanobacteriati</taxon>
        <taxon>Methanobacteriota</taxon>
        <taxon>Stenosarchaea group</taxon>
        <taxon>Halobacteria</taxon>
        <taxon>Halobacteriales</taxon>
        <taxon>Natrialbaceae</taxon>
        <taxon>Saliphagus</taxon>
    </lineage>
</organism>
<dbReference type="GO" id="GO:0016787">
    <property type="term" value="F:hydrolase activity"/>
    <property type="evidence" value="ECO:0007669"/>
    <property type="project" value="UniProtKB-KW"/>
</dbReference>
<evidence type="ECO:0000313" key="3">
    <source>
        <dbReference type="Proteomes" id="UP001595925"/>
    </source>
</evidence>
<dbReference type="EMBL" id="JBHSJG010000060">
    <property type="protein sequence ID" value="MFC4990067.1"/>
    <property type="molecule type" value="Genomic_DNA"/>
</dbReference>
<keyword evidence="1" id="KW-0812">Transmembrane</keyword>
<dbReference type="InterPro" id="IPR007404">
    <property type="entry name" value="YdjM-like"/>
</dbReference>
<keyword evidence="2" id="KW-0378">Hydrolase</keyword>
<evidence type="ECO:0000256" key="1">
    <source>
        <dbReference type="SAM" id="Phobius"/>
    </source>
</evidence>
<feature type="transmembrane region" description="Helical" evidence="1">
    <location>
        <begin position="101"/>
        <end position="118"/>
    </location>
</feature>
<proteinExistence type="predicted"/>
<name>A0ABD5QLZ0_9EURY</name>